<accession>A0A0F5FTX7</accession>
<organism evidence="3 4">
    <name type="scientific">Devosia geojensis</name>
    <dbReference type="NCBI Taxonomy" id="443610"/>
    <lineage>
        <taxon>Bacteria</taxon>
        <taxon>Pseudomonadati</taxon>
        <taxon>Pseudomonadota</taxon>
        <taxon>Alphaproteobacteria</taxon>
        <taxon>Hyphomicrobiales</taxon>
        <taxon>Devosiaceae</taxon>
        <taxon>Devosia</taxon>
    </lineage>
</organism>
<evidence type="ECO:0000259" key="2">
    <source>
        <dbReference type="Pfam" id="PF08327"/>
    </source>
</evidence>
<comment type="similarity">
    <text evidence="1">Belongs to the AHA1 family.</text>
</comment>
<name>A0A0F5FTX7_9HYPH</name>
<dbReference type="Gene3D" id="3.30.530.20">
    <property type="match status" value="1"/>
</dbReference>
<gene>
    <name evidence="3" type="ORF">VE25_07940</name>
</gene>
<evidence type="ECO:0000313" key="4">
    <source>
        <dbReference type="Proteomes" id="UP000033632"/>
    </source>
</evidence>
<sequence length="149" mass="16750">MTERSIAHGSFTIERHYDAGPARVYRAFADPEQKKQWFGEGEPGTGVFDFREGGREYNTGKMGGDTYAFDCSFRDIVPDVRIVYSYEMHLNGQRISVSVASLEFRPEGAGTHLVVTEHGMFLDGLDTVEQRREGTEQLMDLLGGHLVKI</sequence>
<dbReference type="InterPro" id="IPR013538">
    <property type="entry name" value="ASHA1/2-like_C"/>
</dbReference>
<comment type="caution">
    <text evidence="3">The sequence shown here is derived from an EMBL/GenBank/DDBJ whole genome shotgun (WGS) entry which is preliminary data.</text>
</comment>
<reference evidence="3 4" key="1">
    <citation type="submission" date="2015-03" db="EMBL/GenBank/DDBJ databases">
        <authorList>
            <person name="Hassan Y.I."/>
            <person name="Lepp D."/>
            <person name="Li X.-Z."/>
            <person name="Zhou T."/>
        </authorList>
    </citation>
    <scope>NUCLEOTIDE SEQUENCE [LARGE SCALE GENOMIC DNA]</scope>
    <source>
        <strain evidence="3 4">BD-c194</strain>
    </source>
</reference>
<dbReference type="InterPro" id="IPR023393">
    <property type="entry name" value="START-like_dom_sf"/>
</dbReference>
<keyword evidence="4" id="KW-1185">Reference proteome</keyword>
<dbReference type="EMBL" id="JZEX01000084">
    <property type="protein sequence ID" value="KKB12329.1"/>
    <property type="molecule type" value="Genomic_DNA"/>
</dbReference>
<dbReference type="STRING" id="443610.VE25_07940"/>
<dbReference type="OrthoDB" id="9803476at2"/>
<dbReference type="PATRIC" id="fig|443610.3.peg.4158"/>
<dbReference type="Proteomes" id="UP000033632">
    <property type="component" value="Unassembled WGS sequence"/>
</dbReference>
<dbReference type="CDD" id="cd08900">
    <property type="entry name" value="SRPBCC_CalC_Aha1-like_7"/>
    <property type="match status" value="1"/>
</dbReference>
<dbReference type="SUPFAM" id="SSF55961">
    <property type="entry name" value="Bet v1-like"/>
    <property type="match status" value="1"/>
</dbReference>
<evidence type="ECO:0000256" key="1">
    <source>
        <dbReference type="ARBA" id="ARBA00006817"/>
    </source>
</evidence>
<feature type="domain" description="Activator of Hsp90 ATPase homologue 1/2-like C-terminal" evidence="2">
    <location>
        <begin position="19"/>
        <end position="142"/>
    </location>
</feature>
<dbReference type="AlphaFoldDB" id="A0A0F5FTX7"/>
<dbReference type="RefSeq" id="WP_046108075.1">
    <property type="nucleotide sequence ID" value="NZ_JZEX01000084.1"/>
</dbReference>
<proteinExistence type="inferred from homology"/>
<dbReference type="Pfam" id="PF08327">
    <property type="entry name" value="AHSA1"/>
    <property type="match status" value="1"/>
</dbReference>
<protein>
    <recommendedName>
        <fullName evidence="2">Activator of Hsp90 ATPase homologue 1/2-like C-terminal domain-containing protein</fullName>
    </recommendedName>
</protein>
<evidence type="ECO:0000313" key="3">
    <source>
        <dbReference type="EMBL" id="KKB12329.1"/>
    </source>
</evidence>